<gene>
    <name evidence="1" type="ORF">BLA60_12020</name>
</gene>
<sequence>MEFMNDNPGHRQFRFTLPPGATEILLVRHGESAPARLDAPFPLVDGHGDPPLAPEGEREAELVGARLAVEPIDALYVTTLRRTHQTAAPLAKRLNLTPAVEPDLREVLLGEWEGGLFRIRVAERHETAQRMWETQRWDAIPGAESTEALADRVRAAIGRIAAAHPDGRVVAVTHGGVIGQITAMATGAEPFAFVDADNASITQLVVTEERWIIRRFNDTAHLHPSFTIRPEPLG</sequence>
<dbReference type="RefSeq" id="WP_075132889.1">
    <property type="nucleotide sequence ID" value="NZ_MSIF01000004.1"/>
</dbReference>
<protein>
    <submittedName>
        <fullName evidence="1">Histidine phosphatase family protein</fullName>
    </submittedName>
</protein>
<dbReference type="Gene3D" id="3.40.50.1240">
    <property type="entry name" value="Phosphoglycerate mutase-like"/>
    <property type="match status" value="1"/>
</dbReference>
<organism evidence="1 2">
    <name type="scientific">Actinophytocola xinjiangensis</name>
    <dbReference type="NCBI Taxonomy" id="485602"/>
    <lineage>
        <taxon>Bacteria</taxon>
        <taxon>Bacillati</taxon>
        <taxon>Actinomycetota</taxon>
        <taxon>Actinomycetes</taxon>
        <taxon>Pseudonocardiales</taxon>
        <taxon>Pseudonocardiaceae</taxon>
    </lineage>
</organism>
<dbReference type="Pfam" id="PF00300">
    <property type="entry name" value="His_Phos_1"/>
    <property type="match status" value="1"/>
</dbReference>
<dbReference type="InterPro" id="IPR029033">
    <property type="entry name" value="His_PPase_superfam"/>
</dbReference>
<keyword evidence="2" id="KW-1185">Reference proteome</keyword>
<accession>A0A7Z1B098</accession>
<dbReference type="SUPFAM" id="SSF53254">
    <property type="entry name" value="Phosphoglycerate mutase-like"/>
    <property type="match status" value="1"/>
</dbReference>
<reference evidence="1 2" key="1">
    <citation type="submission" date="2016-12" db="EMBL/GenBank/DDBJ databases">
        <title>The draft genome sequence of Actinophytocola xinjiangensis.</title>
        <authorList>
            <person name="Wang W."/>
            <person name="Yuan L."/>
        </authorList>
    </citation>
    <scope>NUCLEOTIDE SEQUENCE [LARGE SCALE GENOMIC DNA]</scope>
    <source>
        <strain evidence="1 2">CGMCC 4.4663</strain>
    </source>
</reference>
<dbReference type="PANTHER" id="PTHR48100:SF1">
    <property type="entry name" value="HISTIDINE PHOSPHATASE FAMILY PROTEIN-RELATED"/>
    <property type="match status" value="1"/>
</dbReference>
<proteinExistence type="predicted"/>
<dbReference type="GO" id="GO:0016791">
    <property type="term" value="F:phosphatase activity"/>
    <property type="evidence" value="ECO:0007669"/>
    <property type="project" value="TreeGrafter"/>
</dbReference>
<comment type="caution">
    <text evidence="1">The sequence shown here is derived from an EMBL/GenBank/DDBJ whole genome shotgun (WGS) entry which is preliminary data.</text>
</comment>
<dbReference type="GO" id="GO:0005737">
    <property type="term" value="C:cytoplasm"/>
    <property type="evidence" value="ECO:0007669"/>
    <property type="project" value="TreeGrafter"/>
</dbReference>
<evidence type="ECO:0000313" key="1">
    <source>
        <dbReference type="EMBL" id="OLF11654.1"/>
    </source>
</evidence>
<dbReference type="InterPro" id="IPR050275">
    <property type="entry name" value="PGM_Phosphatase"/>
</dbReference>
<dbReference type="PANTHER" id="PTHR48100">
    <property type="entry name" value="BROAD-SPECIFICITY PHOSPHATASE YOR283W-RELATED"/>
    <property type="match status" value="1"/>
</dbReference>
<dbReference type="OrthoDB" id="9783269at2"/>
<evidence type="ECO:0000313" key="2">
    <source>
        <dbReference type="Proteomes" id="UP000185696"/>
    </source>
</evidence>
<dbReference type="EMBL" id="MSIF01000004">
    <property type="protein sequence ID" value="OLF11654.1"/>
    <property type="molecule type" value="Genomic_DNA"/>
</dbReference>
<name>A0A7Z1B098_9PSEU</name>
<dbReference type="SMART" id="SM00855">
    <property type="entry name" value="PGAM"/>
    <property type="match status" value="1"/>
</dbReference>
<dbReference type="CDD" id="cd07067">
    <property type="entry name" value="HP_PGM_like"/>
    <property type="match status" value="1"/>
</dbReference>
<dbReference type="Proteomes" id="UP000185696">
    <property type="component" value="Unassembled WGS sequence"/>
</dbReference>
<dbReference type="AlphaFoldDB" id="A0A7Z1B098"/>
<dbReference type="InterPro" id="IPR013078">
    <property type="entry name" value="His_Pase_superF_clade-1"/>
</dbReference>